<protein>
    <submittedName>
        <fullName evidence="1">Uncharacterized protein</fullName>
    </submittedName>
</protein>
<name>A0A6V7WR24_MELEN</name>
<organism evidence="1 2">
    <name type="scientific">Meloidogyne enterolobii</name>
    <name type="common">Root-knot nematode worm</name>
    <name type="synonym">Meloidogyne mayaguensis</name>
    <dbReference type="NCBI Taxonomy" id="390850"/>
    <lineage>
        <taxon>Eukaryota</taxon>
        <taxon>Metazoa</taxon>
        <taxon>Ecdysozoa</taxon>
        <taxon>Nematoda</taxon>
        <taxon>Chromadorea</taxon>
        <taxon>Rhabditida</taxon>
        <taxon>Tylenchina</taxon>
        <taxon>Tylenchomorpha</taxon>
        <taxon>Tylenchoidea</taxon>
        <taxon>Meloidogynidae</taxon>
        <taxon>Meloidogyninae</taxon>
        <taxon>Meloidogyne</taxon>
    </lineage>
</organism>
<reference evidence="1 2" key="1">
    <citation type="submission" date="2020-08" db="EMBL/GenBank/DDBJ databases">
        <authorList>
            <person name="Koutsovoulos G."/>
            <person name="Danchin GJ E."/>
        </authorList>
    </citation>
    <scope>NUCLEOTIDE SEQUENCE [LARGE SCALE GENOMIC DNA]</scope>
</reference>
<sequence length="52" mass="5551">MVCQCNCCRQKICCKSGADCYNDDCINCKCSKCCCSTCGKTGGDGQKMCCAK</sequence>
<proteinExistence type="predicted"/>
<evidence type="ECO:0000313" key="1">
    <source>
        <dbReference type="EMBL" id="CAD2189509.1"/>
    </source>
</evidence>
<comment type="caution">
    <text evidence="1">The sequence shown here is derived from an EMBL/GenBank/DDBJ whole genome shotgun (WGS) entry which is preliminary data.</text>
</comment>
<gene>
    <name evidence="1" type="ORF">MENT_LOCUS42234</name>
</gene>
<evidence type="ECO:0000313" key="2">
    <source>
        <dbReference type="Proteomes" id="UP000580250"/>
    </source>
</evidence>
<dbReference type="Proteomes" id="UP000580250">
    <property type="component" value="Unassembled WGS sequence"/>
</dbReference>
<dbReference type="AlphaFoldDB" id="A0A6V7WR24"/>
<accession>A0A6V7WR24</accession>
<dbReference type="EMBL" id="CAJEWN010000752">
    <property type="protein sequence ID" value="CAD2189509.1"/>
    <property type="molecule type" value="Genomic_DNA"/>
</dbReference>